<name>A0AAU9EXP1_9BACT</name>
<reference evidence="2" key="1">
    <citation type="journal article" date="2023" name="Arch. Microbiol.">
        <title>Desulfoferula mesophilus gen. nov. sp. nov., a mesophilic sulfate-reducing bacterium isolated from a brackish lake sediment.</title>
        <authorList>
            <person name="Watanabe T."/>
            <person name="Yabe T."/>
            <person name="Tsuji J.M."/>
            <person name="Fukui M."/>
        </authorList>
    </citation>
    <scope>NUCLEOTIDE SEQUENCE [LARGE SCALE GENOMIC DNA]</scope>
    <source>
        <strain evidence="2">12FAK</strain>
    </source>
</reference>
<dbReference type="AlphaFoldDB" id="A0AAU9EXP1"/>
<dbReference type="EMBL" id="AP028679">
    <property type="protein sequence ID" value="BEQ14473.1"/>
    <property type="molecule type" value="Genomic_DNA"/>
</dbReference>
<accession>A0AAU9EXP1</accession>
<proteinExistence type="predicted"/>
<sequence>MEDRIDCFGEFDRGDHVCLAHCGLSFECAAARERYQALQRHDESLEHLGCPHSA</sequence>
<evidence type="ECO:0000313" key="1">
    <source>
        <dbReference type="EMBL" id="BEQ14473.1"/>
    </source>
</evidence>
<protein>
    <recommendedName>
        <fullName evidence="3">C2H2-type domain-containing protein</fullName>
    </recommendedName>
</protein>
<keyword evidence="2" id="KW-1185">Reference proteome</keyword>
<dbReference type="KEGG" id="dmp:FAK_15390"/>
<evidence type="ECO:0008006" key="3">
    <source>
        <dbReference type="Google" id="ProtNLM"/>
    </source>
</evidence>
<gene>
    <name evidence="1" type="ORF">FAK_15390</name>
</gene>
<organism evidence="1 2">
    <name type="scientific">Desulfoferula mesophila</name>
    <dbReference type="NCBI Taxonomy" id="3058419"/>
    <lineage>
        <taxon>Bacteria</taxon>
        <taxon>Pseudomonadati</taxon>
        <taxon>Thermodesulfobacteriota</taxon>
        <taxon>Desulfarculia</taxon>
        <taxon>Desulfarculales</taxon>
        <taxon>Desulfarculaceae</taxon>
        <taxon>Desulfoferula</taxon>
    </lineage>
</organism>
<evidence type="ECO:0000313" key="2">
    <source>
        <dbReference type="Proteomes" id="UP001366166"/>
    </source>
</evidence>
<dbReference type="Proteomes" id="UP001366166">
    <property type="component" value="Chromosome"/>
</dbReference>